<reference evidence="2 3" key="1">
    <citation type="submission" date="2016-10" db="EMBL/GenBank/DDBJ databases">
        <authorList>
            <person name="de Groot N.N."/>
        </authorList>
    </citation>
    <scope>NUCLEOTIDE SEQUENCE [LARGE SCALE GENOMIC DNA]</scope>
    <source>
        <strain evidence="2 3">HL3</strain>
    </source>
</reference>
<feature type="compositionally biased region" description="Polar residues" evidence="1">
    <location>
        <begin position="1"/>
        <end position="22"/>
    </location>
</feature>
<dbReference type="Proteomes" id="UP000198611">
    <property type="component" value="Unassembled WGS sequence"/>
</dbReference>
<evidence type="ECO:0000313" key="2">
    <source>
        <dbReference type="EMBL" id="SFD34181.1"/>
    </source>
</evidence>
<feature type="compositionally biased region" description="Basic and acidic residues" evidence="1">
    <location>
        <begin position="38"/>
        <end position="54"/>
    </location>
</feature>
<evidence type="ECO:0000313" key="3">
    <source>
        <dbReference type="Proteomes" id="UP000198611"/>
    </source>
</evidence>
<protein>
    <submittedName>
        <fullName evidence="2">Uncharacterized protein</fullName>
    </submittedName>
</protein>
<proteinExistence type="predicted"/>
<accession>A0A1I1RIP6</accession>
<dbReference type="EMBL" id="FOMJ01000004">
    <property type="protein sequence ID" value="SFD34181.1"/>
    <property type="molecule type" value="Genomic_DNA"/>
</dbReference>
<dbReference type="RefSeq" id="WP_093428122.1">
    <property type="nucleotide sequence ID" value="NZ_FOMJ01000004.1"/>
</dbReference>
<evidence type="ECO:0000256" key="1">
    <source>
        <dbReference type="SAM" id="MobiDB-lite"/>
    </source>
</evidence>
<sequence>MSRTASKLTNSVRQAKGSQGTEQAEEPAEVTTTEDSTEATKKEVPKKSREEEPLPRMPSRRVWPD</sequence>
<name>A0A1I1RIP6_9GAMM</name>
<organism evidence="2 3">
    <name type="scientific">Thiohalospira halophila DSM 15071</name>
    <dbReference type="NCBI Taxonomy" id="1123397"/>
    <lineage>
        <taxon>Bacteria</taxon>
        <taxon>Pseudomonadati</taxon>
        <taxon>Pseudomonadota</taxon>
        <taxon>Gammaproteobacteria</taxon>
        <taxon>Thiohalospirales</taxon>
        <taxon>Thiohalospiraceae</taxon>
        <taxon>Thiohalospira</taxon>
    </lineage>
</organism>
<gene>
    <name evidence="2" type="ORF">SAMN05660831_01475</name>
</gene>
<dbReference type="STRING" id="1123397.SAMN05660831_01475"/>
<feature type="region of interest" description="Disordered" evidence="1">
    <location>
        <begin position="1"/>
        <end position="65"/>
    </location>
</feature>
<keyword evidence="3" id="KW-1185">Reference proteome</keyword>
<dbReference type="AlphaFoldDB" id="A0A1I1RIP6"/>